<name>A0A7I8I3R5_AERCA</name>
<dbReference type="Proteomes" id="UP000737420">
    <property type="component" value="Unassembled WGS sequence"/>
</dbReference>
<evidence type="ECO:0000259" key="4">
    <source>
        <dbReference type="PROSITE" id="PS50932"/>
    </source>
</evidence>
<dbReference type="InterPro" id="IPR010982">
    <property type="entry name" value="Lambda_DNA-bd_dom_sf"/>
</dbReference>
<dbReference type="PROSITE" id="PS00356">
    <property type="entry name" value="HTH_LACI_1"/>
    <property type="match status" value="1"/>
</dbReference>
<comment type="caution">
    <text evidence="6">The sequence shown here is derived from an EMBL/GenBank/DDBJ whole genome shotgun (WGS) entry which is preliminary data.</text>
</comment>
<dbReference type="Proteomes" id="UP000886934">
    <property type="component" value="Unassembled WGS sequence"/>
</dbReference>
<keyword evidence="3" id="KW-0804">Transcription</keyword>
<gene>
    <name evidence="6" type="primary">galR</name>
    <name evidence="5" type="synonym">galR_1</name>
    <name evidence="5" type="ORF">KAM343_12880</name>
    <name evidence="6" type="ORF">KAM351_00340</name>
    <name evidence="7" type="ORF">KAM382_23370</name>
</gene>
<dbReference type="SMART" id="SM00354">
    <property type="entry name" value="HTH_LACI"/>
    <property type="match status" value="1"/>
</dbReference>
<proteinExistence type="predicted"/>
<keyword evidence="2" id="KW-0238">DNA-binding</keyword>
<reference evidence="6 8" key="1">
    <citation type="submission" date="2021-07" db="EMBL/GenBank/DDBJ databases">
        <title>Draft genome sequence of carbapenem-resistant Aeromonas spp. in Japan.</title>
        <authorList>
            <person name="Maehana S."/>
            <person name="Suzuki M."/>
            <person name="Kitasato H."/>
        </authorList>
    </citation>
    <scope>NUCLEOTIDE SEQUENCE</scope>
    <source>
        <strain evidence="5">KAM343</strain>
        <strain evidence="6">KAM351</strain>
        <strain evidence="7 8">KAM382</strain>
    </source>
</reference>
<dbReference type="EMBL" id="BPNN01000001">
    <property type="protein sequence ID" value="GJA61423.1"/>
    <property type="molecule type" value="Genomic_DNA"/>
</dbReference>
<organism evidence="6 9">
    <name type="scientific">Aeromonas caviae</name>
    <name type="common">Aeromonas punctata</name>
    <dbReference type="NCBI Taxonomy" id="648"/>
    <lineage>
        <taxon>Bacteria</taxon>
        <taxon>Pseudomonadati</taxon>
        <taxon>Pseudomonadota</taxon>
        <taxon>Gammaproteobacteria</taxon>
        <taxon>Aeromonadales</taxon>
        <taxon>Aeromonadaceae</taxon>
        <taxon>Aeromonas</taxon>
    </lineage>
</organism>
<dbReference type="InterPro" id="IPR000843">
    <property type="entry name" value="HTH_LacI"/>
</dbReference>
<accession>A0A7I8I3R5</accession>
<dbReference type="InterPro" id="IPR028082">
    <property type="entry name" value="Peripla_BP_I"/>
</dbReference>
<dbReference type="AlphaFoldDB" id="A0A7I8I3R5"/>
<dbReference type="Proteomes" id="UP000886939">
    <property type="component" value="Unassembled WGS sequence"/>
</dbReference>
<dbReference type="Gene3D" id="1.10.260.40">
    <property type="entry name" value="lambda repressor-like DNA-binding domains"/>
    <property type="match status" value="1"/>
</dbReference>
<evidence type="ECO:0000313" key="7">
    <source>
        <dbReference type="EMBL" id="GJB92276.1"/>
    </source>
</evidence>
<dbReference type="CDD" id="cd06270">
    <property type="entry name" value="PBP1_GalS-like"/>
    <property type="match status" value="1"/>
</dbReference>
<dbReference type="SUPFAM" id="SSF53822">
    <property type="entry name" value="Periplasmic binding protein-like I"/>
    <property type="match status" value="1"/>
</dbReference>
<evidence type="ECO:0000313" key="5">
    <source>
        <dbReference type="EMBL" id="GJA40492.1"/>
    </source>
</evidence>
<dbReference type="EMBL" id="BPNI01000017">
    <property type="protein sequence ID" value="GJA40492.1"/>
    <property type="molecule type" value="Genomic_DNA"/>
</dbReference>
<dbReference type="PRINTS" id="PR00036">
    <property type="entry name" value="HTHLACI"/>
</dbReference>
<evidence type="ECO:0000313" key="8">
    <source>
        <dbReference type="Proteomes" id="UP000737420"/>
    </source>
</evidence>
<protein>
    <submittedName>
        <fullName evidence="6">Transcriptional regulator</fullName>
    </submittedName>
</protein>
<dbReference type="GO" id="GO:0003700">
    <property type="term" value="F:DNA-binding transcription factor activity"/>
    <property type="evidence" value="ECO:0007669"/>
    <property type="project" value="TreeGrafter"/>
</dbReference>
<dbReference type="GO" id="GO:0000976">
    <property type="term" value="F:transcription cis-regulatory region binding"/>
    <property type="evidence" value="ECO:0007669"/>
    <property type="project" value="TreeGrafter"/>
</dbReference>
<evidence type="ECO:0000313" key="6">
    <source>
        <dbReference type="EMBL" id="GJA61423.1"/>
    </source>
</evidence>
<dbReference type="PROSITE" id="PS50932">
    <property type="entry name" value="HTH_LACI_2"/>
    <property type="match status" value="1"/>
</dbReference>
<dbReference type="SUPFAM" id="SSF47413">
    <property type="entry name" value="lambda repressor-like DNA-binding domains"/>
    <property type="match status" value="1"/>
</dbReference>
<evidence type="ECO:0000256" key="3">
    <source>
        <dbReference type="ARBA" id="ARBA00023163"/>
    </source>
</evidence>
<sequence>MQREISENSMSTIKDVARLANVSVATVSRVMNNSPKASAASREVVLKAMAELGYTPNANARALVSQTCDTMGVVVGDVADPFFGALVKGVAAVAVEQGLHLLMGNGFHRAQQEREAIELLIGKRCEALVVHSKALGDEELVDYALRAPGMVLINRDIPSLRGRCIALNNRQGAATATRHLLDLGHRHIAFLSSDHAIEDALLRHQGYQDALAEAEVFADPELVESGMPNEEGGERAMLNLLAKGLPITAVVAYNDAMAAGAISVLADNGLKVPEEVSVVGFDDIIYARYLRPKLSTMRYPIELMAAQAAKLALQLAAGESESVQSRIYTPTLINRHSVAPVRS</sequence>
<dbReference type="Pfam" id="PF00356">
    <property type="entry name" value="LacI"/>
    <property type="match status" value="1"/>
</dbReference>
<dbReference type="CDD" id="cd01392">
    <property type="entry name" value="HTH_LacI"/>
    <property type="match status" value="1"/>
</dbReference>
<feature type="domain" description="HTH lacI-type" evidence="4">
    <location>
        <begin position="11"/>
        <end position="65"/>
    </location>
</feature>
<evidence type="ECO:0000256" key="1">
    <source>
        <dbReference type="ARBA" id="ARBA00023015"/>
    </source>
</evidence>
<dbReference type="PANTHER" id="PTHR30146">
    <property type="entry name" value="LACI-RELATED TRANSCRIPTIONAL REPRESSOR"/>
    <property type="match status" value="1"/>
</dbReference>
<keyword evidence="1" id="KW-0805">Transcription regulation</keyword>
<evidence type="ECO:0000256" key="2">
    <source>
        <dbReference type="ARBA" id="ARBA00023125"/>
    </source>
</evidence>
<dbReference type="Pfam" id="PF13377">
    <property type="entry name" value="Peripla_BP_3"/>
    <property type="match status" value="1"/>
</dbReference>
<dbReference type="Gene3D" id="3.40.50.2300">
    <property type="match status" value="2"/>
</dbReference>
<dbReference type="EMBL" id="BPOP01000021">
    <property type="protein sequence ID" value="GJB92276.1"/>
    <property type="molecule type" value="Genomic_DNA"/>
</dbReference>
<evidence type="ECO:0000313" key="9">
    <source>
        <dbReference type="Proteomes" id="UP000886934"/>
    </source>
</evidence>
<dbReference type="PANTHER" id="PTHR30146:SF98">
    <property type="entry name" value="HTH-TYPE TRANSCRIPTIONAL REGULATOR GALR"/>
    <property type="match status" value="1"/>
</dbReference>
<dbReference type="InterPro" id="IPR046335">
    <property type="entry name" value="LacI/GalR-like_sensor"/>
</dbReference>